<feature type="transmembrane region" description="Helical" evidence="2">
    <location>
        <begin position="168"/>
        <end position="188"/>
    </location>
</feature>
<dbReference type="InterPro" id="IPR050222">
    <property type="entry name" value="MATE_MdtK"/>
</dbReference>
<feature type="transmembrane region" description="Helical" evidence="2">
    <location>
        <begin position="97"/>
        <end position="118"/>
    </location>
</feature>
<sequence>MNIKKYIGPAHFYKMALGIAVPVMLQALLQSLVSLIDNFMVAGLGDIKMSGVNVTNQLLFIFIVASNTLVSGGAIFMSQFNGAKDREGMQQTFRYKVLTISVLATAAIALSLLLPSQMLGLLLNSNSQSAGIIAEGKTYLSLIALTFIPMGISLAIGSSLREIGKVRAPLIISVAATLVNTFFNWVLIYGNLGAPRMEVAGAAIATVIARAFEMILFIGYAAGTKPPFWVKARSFFNLNLRLFAAILRKSGIIFLSEMSWVLTETVMNAVYNGRGGAEIVSGMAGGWAIANLFMLVFGGIHTSVGVIVGGTLGRNELETARIQARWLRSGALIVGFVVAAIECFSVFLIPVVFGNLSAEARLITRNMLWVIALYMPVWTYLNAQFATARSGGDTIMGAWVDGGVNTVLFLPGIFLLAAFTKLGPIEMFAIVKLTDFVKVGIAHWQLTTERWLKNLAAQHKS</sequence>
<gene>
    <name evidence="3" type="ORF">K7J14_14155</name>
</gene>
<feature type="transmembrane region" description="Helical" evidence="2">
    <location>
        <begin position="330"/>
        <end position="354"/>
    </location>
</feature>
<feature type="transmembrane region" description="Helical" evidence="2">
    <location>
        <begin position="200"/>
        <end position="222"/>
    </location>
</feature>
<evidence type="ECO:0000256" key="2">
    <source>
        <dbReference type="SAM" id="Phobius"/>
    </source>
</evidence>
<dbReference type="RefSeq" id="WP_230757738.1">
    <property type="nucleotide sequence ID" value="NZ_JAINWA010000003.1"/>
</dbReference>
<reference evidence="3" key="1">
    <citation type="submission" date="2021-08" db="EMBL/GenBank/DDBJ databases">
        <title>Comparative analyses of Brucepasteria parasyntrophica and Teretinema zuelzerae.</title>
        <authorList>
            <person name="Song Y."/>
            <person name="Brune A."/>
        </authorList>
    </citation>
    <scope>NUCLEOTIDE SEQUENCE</scope>
    <source>
        <strain evidence="3">DSM 1903</strain>
    </source>
</reference>
<dbReference type="Proteomes" id="UP001198163">
    <property type="component" value="Unassembled WGS sequence"/>
</dbReference>
<keyword evidence="2" id="KW-0812">Transmembrane</keyword>
<evidence type="ECO:0000313" key="4">
    <source>
        <dbReference type="Proteomes" id="UP001198163"/>
    </source>
</evidence>
<dbReference type="GO" id="GO:0042910">
    <property type="term" value="F:xenobiotic transmembrane transporter activity"/>
    <property type="evidence" value="ECO:0007669"/>
    <property type="project" value="InterPro"/>
</dbReference>
<dbReference type="GO" id="GO:0005886">
    <property type="term" value="C:plasma membrane"/>
    <property type="evidence" value="ECO:0007669"/>
    <property type="project" value="TreeGrafter"/>
</dbReference>
<dbReference type="GO" id="GO:0015297">
    <property type="term" value="F:antiporter activity"/>
    <property type="evidence" value="ECO:0007669"/>
    <property type="project" value="InterPro"/>
</dbReference>
<keyword evidence="4" id="KW-1185">Reference proteome</keyword>
<evidence type="ECO:0000256" key="1">
    <source>
        <dbReference type="ARBA" id="ARBA00022448"/>
    </source>
</evidence>
<dbReference type="EMBL" id="JAINWA010000003">
    <property type="protein sequence ID" value="MCD1655837.1"/>
    <property type="molecule type" value="Genomic_DNA"/>
</dbReference>
<dbReference type="PANTHER" id="PTHR43298:SF2">
    <property type="entry name" value="FMN_FAD EXPORTER YEEO-RELATED"/>
    <property type="match status" value="1"/>
</dbReference>
<dbReference type="Pfam" id="PF01554">
    <property type="entry name" value="MatE"/>
    <property type="match status" value="2"/>
</dbReference>
<feature type="transmembrane region" description="Helical" evidence="2">
    <location>
        <begin position="12"/>
        <end position="36"/>
    </location>
</feature>
<comment type="caution">
    <text evidence="3">The sequence shown here is derived from an EMBL/GenBank/DDBJ whole genome shotgun (WGS) entry which is preliminary data.</text>
</comment>
<keyword evidence="1" id="KW-0813">Transport</keyword>
<evidence type="ECO:0000313" key="3">
    <source>
        <dbReference type="EMBL" id="MCD1655837.1"/>
    </source>
</evidence>
<protein>
    <submittedName>
        <fullName evidence="3">Polysaccharide biosynthesis C-terminal domain-containing protein</fullName>
    </submittedName>
</protein>
<dbReference type="AlphaFoldDB" id="A0AAE3EJU6"/>
<dbReference type="PANTHER" id="PTHR43298">
    <property type="entry name" value="MULTIDRUG RESISTANCE PROTEIN NORM-RELATED"/>
    <property type="match status" value="1"/>
</dbReference>
<feature type="transmembrane region" description="Helical" evidence="2">
    <location>
        <begin position="56"/>
        <end position="76"/>
    </location>
</feature>
<dbReference type="InterPro" id="IPR002528">
    <property type="entry name" value="MATE_fam"/>
</dbReference>
<feature type="transmembrane region" description="Helical" evidence="2">
    <location>
        <begin position="138"/>
        <end position="156"/>
    </location>
</feature>
<feature type="transmembrane region" description="Helical" evidence="2">
    <location>
        <begin position="395"/>
        <end position="419"/>
    </location>
</feature>
<organism evidence="3 4">
    <name type="scientific">Teretinema zuelzerae</name>
    <dbReference type="NCBI Taxonomy" id="156"/>
    <lineage>
        <taxon>Bacteria</taxon>
        <taxon>Pseudomonadati</taxon>
        <taxon>Spirochaetota</taxon>
        <taxon>Spirochaetia</taxon>
        <taxon>Spirochaetales</taxon>
        <taxon>Treponemataceae</taxon>
        <taxon>Teretinema</taxon>
    </lineage>
</organism>
<feature type="transmembrane region" description="Helical" evidence="2">
    <location>
        <begin position="283"/>
        <end position="309"/>
    </location>
</feature>
<accession>A0AAE3EJU6</accession>
<proteinExistence type="predicted"/>
<keyword evidence="2" id="KW-1133">Transmembrane helix</keyword>
<name>A0AAE3EJU6_9SPIR</name>
<keyword evidence="2" id="KW-0472">Membrane</keyword>
<feature type="transmembrane region" description="Helical" evidence="2">
    <location>
        <begin position="366"/>
        <end position="383"/>
    </location>
</feature>